<gene>
    <name evidence="4" type="ORF">SAMN05421846_106124</name>
</gene>
<protein>
    <submittedName>
        <fullName evidence="4">DNA processing protein</fullName>
    </submittedName>
</protein>
<dbReference type="InterPro" id="IPR010994">
    <property type="entry name" value="RuvA_2-like"/>
</dbReference>
<dbReference type="InterPro" id="IPR041614">
    <property type="entry name" value="DprA_WH"/>
</dbReference>
<dbReference type="SUPFAM" id="SSF102405">
    <property type="entry name" value="MCP/YpsA-like"/>
    <property type="match status" value="1"/>
</dbReference>
<feature type="domain" description="DprA winged helix" evidence="3">
    <location>
        <begin position="317"/>
        <end position="363"/>
    </location>
</feature>
<reference evidence="5" key="1">
    <citation type="submission" date="2016-10" db="EMBL/GenBank/DDBJ databases">
        <authorList>
            <person name="Varghese N."/>
            <person name="Submissions S."/>
        </authorList>
    </citation>
    <scope>NUCLEOTIDE SEQUENCE [LARGE SCALE GENOMIC DNA]</scope>
    <source>
        <strain evidence="5">DSM 17071</strain>
    </source>
</reference>
<dbReference type="InterPro" id="IPR057666">
    <property type="entry name" value="DrpA_SLOG"/>
</dbReference>
<dbReference type="Gene3D" id="3.40.50.450">
    <property type="match status" value="1"/>
</dbReference>
<sequence length="369" mass="41707">MYSEEHLYSIALRECNLIGDINFYKLVRTFGSAKNAWQHTRKEYKKIEGLGYKMVADIGNPDHLKFAENELRFCEKNNIRINLRHHNELPKLLNECYDAPAILYQKGSFDDHQQKVSIVGTRNMTSYGSQFLHDFFEETQSCNFASVSGLALGIDKEVHEQSLQKHIPTIAVLAHGFHTIYPSKNKRLSEKIIEEGGALFTEFNSSRKPDRENFIQRNRIVAGLSPATIVVETAFGGGSISTATFANQYNREVFALPGKITDKQSQGCNHLIFQHKAAAISTVKNLIENLGIKKPKAKMKELFSHSEINIQFSESQQLIFDIIAGNPKISLDEIIEKTDLSSHKILPIILELELLGRVKSLSGRQFLAI</sequence>
<dbReference type="GO" id="GO:0009294">
    <property type="term" value="P:DNA-mediated transformation"/>
    <property type="evidence" value="ECO:0007669"/>
    <property type="project" value="InterPro"/>
</dbReference>
<evidence type="ECO:0000313" key="4">
    <source>
        <dbReference type="EMBL" id="SDI32215.1"/>
    </source>
</evidence>
<comment type="similarity">
    <text evidence="1">Belongs to the DprA/Smf family.</text>
</comment>
<dbReference type="SUPFAM" id="SSF47781">
    <property type="entry name" value="RuvA domain 2-like"/>
    <property type="match status" value="1"/>
</dbReference>
<dbReference type="AlphaFoldDB" id="A0A1G8JLZ1"/>
<evidence type="ECO:0000313" key="5">
    <source>
        <dbReference type="Proteomes" id="UP000198869"/>
    </source>
</evidence>
<dbReference type="Pfam" id="PF02481">
    <property type="entry name" value="DNA_processg_A"/>
    <property type="match status" value="1"/>
</dbReference>
<dbReference type="NCBIfam" id="TIGR00732">
    <property type="entry name" value="dprA"/>
    <property type="match status" value="1"/>
</dbReference>
<dbReference type="Pfam" id="PF17782">
    <property type="entry name" value="WHD_DprA"/>
    <property type="match status" value="1"/>
</dbReference>
<evidence type="ECO:0000259" key="3">
    <source>
        <dbReference type="Pfam" id="PF17782"/>
    </source>
</evidence>
<dbReference type="STRING" id="311334.SAMN05421846_106124"/>
<dbReference type="InterPro" id="IPR036388">
    <property type="entry name" value="WH-like_DNA-bd_sf"/>
</dbReference>
<proteinExistence type="inferred from homology"/>
<dbReference type="Proteomes" id="UP000198869">
    <property type="component" value="Unassembled WGS sequence"/>
</dbReference>
<accession>A0A1G8JLZ1</accession>
<evidence type="ECO:0000256" key="1">
    <source>
        <dbReference type="ARBA" id="ARBA00006525"/>
    </source>
</evidence>
<name>A0A1G8JLZ1_9FLAO</name>
<organism evidence="4 5">
    <name type="scientific">Chryseobacterium taeanense</name>
    <dbReference type="NCBI Taxonomy" id="311334"/>
    <lineage>
        <taxon>Bacteria</taxon>
        <taxon>Pseudomonadati</taxon>
        <taxon>Bacteroidota</taxon>
        <taxon>Flavobacteriia</taxon>
        <taxon>Flavobacteriales</taxon>
        <taxon>Weeksellaceae</taxon>
        <taxon>Chryseobacterium group</taxon>
        <taxon>Chryseobacterium</taxon>
    </lineage>
</organism>
<keyword evidence="5" id="KW-1185">Reference proteome</keyword>
<dbReference type="InterPro" id="IPR003488">
    <property type="entry name" value="DprA"/>
</dbReference>
<evidence type="ECO:0000259" key="2">
    <source>
        <dbReference type="Pfam" id="PF02481"/>
    </source>
</evidence>
<dbReference type="Gene3D" id="1.10.10.10">
    <property type="entry name" value="Winged helix-like DNA-binding domain superfamily/Winged helix DNA-binding domain"/>
    <property type="match status" value="1"/>
</dbReference>
<feature type="domain" description="Smf/DprA SLOG" evidence="2">
    <location>
        <begin position="83"/>
        <end position="290"/>
    </location>
</feature>
<dbReference type="PANTHER" id="PTHR43022:SF1">
    <property type="entry name" value="PROTEIN SMF"/>
    <property type="match status" value="1"/>
</dbReference>
<dbReference type="OrthoDB" id="9785707at2"/>
<dbReference type="PANTHER" id="PTHR43022">
    <property type="entry name" value="PROTEIN SMF"/>
    <property type="match status" value="1"/>
</dbReference>
<dbReference type="EMBL" id="FNDW01000006">
    <property type="protein sequence ID" value="SDI32215.1"/>
    <property type="molecule type" value="Genomic_DNA"/>
</dbReference>
<dbReference type="RefSeq" id="WP_089857893.1">
    <property type="nucleotide sequence ID" value="NZ_FNDW01000006.1"/>
</dbReference>